<reference evidence="1" key="1">
    <citation type="submission" date="2023-01" db="EMBL/GenBank/DDBJ databases">
        <title>Sulfurovum sp. zt1-1 genome assembly.</title>
        <authorList>
            <person name="Wang J."/>
        </authorList>
    </citation>
    <scope>NUCLEOTIDE SEQUENCE</scope>
    <source>
        <strain evidence="1">Zt1-1</strain>
    </source>
</reference>
<proteinExistence type="predicted"/>
<comment type="caution">
    <text evidence="1">The sequence shown here is derived from an EMBL/GenBank/DDBJ whole genome shotgun (WGS) entry which is preliminary data.</text>
</comment>
<dbReference type="EMBL" id="JAQIBD010000001">
    <property type="protein sequence ID" value="MDM5270960.1"/>
    <property type="molecule type" value="Genomic_DNA"/>
</dbReference>
<accession>A0ABT7QVU0</accession>
<dbReference type="RefSeq" id="WP_289412233.1">
    <property type="nucleotide sequence ID" value="NZ_JAQIBD010000001.1"/>
</dbReference>
<keyword evidence="2" id="KW-1185">Reference proteome</keyword>
<name>A0ABT7QVU0_9BACT</name>
<organism evidence="1 2">
    <name type="scientific">Sulfurovum zhangzhouensis</name>
    <dbReference type="NCBI Taxonomy" id="3019067"/>
    <lineage>
        <taxon>Bacteria</taxon>
        <taxon>Pseudomonadati</taxon>
        <taxon>Campylobacterota</taxon>
        <taxon>Epsilonproteobacteria</taxon>
        <taxon>Campylobacterales</taxon>
        <taxon>Sulfurovaceae</taxon>
        <taxon>Sulfurovum</taxon>
    </lineage>
</organism>
<evidence type="ECO:0000313" key="2">
    <source>
        <dbReference type="Proteomes" id="UP001169069"/>
    </source>
</evidence>
<protein>
    <submittedName>
        <fullName evidence="1">Uncharacterized protein</fullName>
    </submittedName>
</protein>
<gene>
    <name evidence="1" type="ORF">PGH07_02065</name>
</gene>
<sequence length="79" mass="9071">MDEDKIVEKVCLLALFKKHPGETLKDIQAMLVDTGMFDMKECKSVFKQLKAEKYISETNELTLKGITEAKDAEEMFKQP</sequence>
<dbReference type="Proteomes" id="UP001169069">
    <property type="component" value="Unassembled WGS sequence"/>
</dbReference>
<evidence type="ECO:0000313" key="1">
    <source>
        <dbReference type="EMBL" id="MDM5270960.1"/>
    </source>
</evidence>